<dbReference type="Gene3D" id="2.30.42.10">
    <property type="match status" value="1"/>
</dbReference>
<keyword evidence="2" id="KW-0378">Hydrolase</keyword>
<dbReference type="Pfam" id="PF13365">
    <property type="entry name" value="Trypsin_2"/>
    <property type="match status" value="1"/>
</dbReference>
<feature type="chain" id="PRO_5038623645" evidence="3">
    <location>
        <begin position="26"/>
        <end position="360"/>
    </location>
</feature>
<proteinExistence type="predicted"/>
<keyword evidence="1 5" id="KW-0645">Protease</keyword>
<protein>
    <submittedName>
        <fullName evidence="5">S1-C subfamily serine protease</fullName>
    </submittedName>
</protein>
<feature type="signal peptide" evidence="3">
    <location>
        <begin position="1"/>
        <end position="25"/>
    </location>
</feature>
<dbReference type="Proteomes" id="UP000585836">
    <property type="component" value="Unassembled WGS sequence"/>
</dbReference>
<dbReference type="InterPro" id="IPR051201">
    <property type="entry name" value="Chloro_Bact_Ser_Proteases"/>
</dbReference>
<evidence type="ECO:0000256" key="2">
    <source>
        <dbReference type="ARBA" id="ARBA00022801"/>
    </source>
</evidence>
<evidence type="ECO:0000256" key="1">
    <source>
        <dbReference type="ARBA" id="ARBA00022670"/>
    </source>
</evidence>
<dbReference type="InterPro" id="IPR001940">
    <property type="entry name" value="Peptidase_S1C"/>
</dbReference>
<keyword evidence="6" id="KW-1185">Reference proteome</keyword>
<keyword evidence="3" id="KW-0732">Signal</keyword>
<feature type="domain" description="PDZ" evidence="4">
    <location>
        <begin position="277"/>
        <end position="332"/>
    </location>
</feature>
<reference evidence="5 6" key="1">
    <citation type="submission" date="2020-08" db="EMBL/GenBank/DDBJ databases">
        <title>Genomic Encyclopedia of Type Strains, Phase III (KMG-III): the genomes of soil and plant-associated and newly described type strains.</title>
        <authorList>
            <person name="Whitman W."/>
        </authorList>
    </citation>
    <scope>NUCLEOTIDE SEQUENCE [LARGE SCALE GENOMIC DNA]</scope>
    <source>
        <strain evidence="5 6">CECT 3313</strain>
    </source>
</reference>
<dbReference type="SUPFAM" id="SSF50494">
    <property type="entry name" value="Trypsin-like serine proteases"/>
    <property type="match status" value="1"/>
</dbReference>
<organism evidence="5 6">
    <name type="scientific">Streptomyces echinatus</name>
    <dbReference type="NCBI Taxonomy" id="67293"/>
    <lineage>
        <taxon>Bacteria</taxon>
        <taxon>Bacillati</taxon>
        <taxon>Actinomycetota</taxon>
        <taxon>Actinomycetes</taxon>
        <taxon>Kitasatosporales</taxon>
        <taxon>Streptomycetaceae</taxon>
        <taxon>Streptomyces</taxon>
    </lineage>
</organism>
<accession>A0A7W9PRK0</accession>
<dbReference type="EMBL" id="JACHJK010000003">
    <property type="protein sequence ID" value="MBB5926546.1"/>
    <property type="molecule type" value="Genomic_DNA"/>
</dbReference>
<dbReference type="SUPFAM" id="SSF50156">
    <property type="entry name" value="PDZ domain-like"/>
    <property type="match status" value="1"/>
</dbReference>
<dbReference type="Pfam" id="PF00595">
    <property type="entry name" value="PDZ"/>
    <property type="match status" value="1"/>
</dbReference>
<dbReference type="RefSeq" id="WP_184963334.1">
    <property type="nucleotide sequence ID" value="NZ_BAAAWF010000094.1"/>
</dbReference>
<evidence type="ECO:0000259" key="4">
    <source>
        <dbReference type="Pfam" id="PF00595"/>
    </source>
</evidence>
<dbReference type="Gene3D" id="2.40.10.120">
    <property type="match status" value="1"/>
</dbReference>
<evidence type="ECO:0000256" key="3">
    <source>
        <dbReference type="SAM" id="SignalP"/>
    </source>
</evidence>
<comment type="caution">
    <text evidence="5">The sequence shown here is derived from an EMBL/GenBank/DDBJ whole genome shotgun (WGS) entry which is preliminary data.</text>
</comment>
<dbReference type="PANTHER" id="PTHR43343">
    <property type="entry name" value="PEPTIDASE S12"/>
    <property type="match status" value="1"/>
</dbReference>
<dbReference type="InterPro" id="IPR036034">
    <property type="entry name" value="PDZ_sf"/>
</dbReference>
<dbReference type="PANTHER" id="PTHR43343:SF3">
    <property type="entry name" value="PROTEASE DO-LIKE 8, CHLOROPLASTIC"/>
    <property type="match status" value="1"/>
</dbReference>
<evidence type="ECO:0000313" key="6">
    <source>
        <dbReference type="Proteomes" id="UP000585836"/>
    </source>
</evidence>
<gene>
    <name evidence="5" type="ORF">FHS34_002002</name>
</gene>
<dbReference type="PRINTS" id="PR00834">
    <property type="entry name" value="PROTEASES2C"/>
</dbReference>
<name>A0A7W9PRK0_9ACTN</name>
<sequence length="360" mass="36323">MSAKINLLAVSAVLIATCGSTAAAAGEPSPGDPDQAKDAVVQVLSDSASGTGFVYDASRGLVVTTASLIAGESRLDVIIPGKRQSVPAQLLGSDLCQDLAVLELISPQQGLKDLRLGDSDQVDAGDPITSLGYPSAGSDTGADVVAAAGEAKTETDVENGAPSSPDYPSVIYHSAEVKDGATGGPVLNSDGEVIGVNTGVFIEQDAGTGEKHRSSSVAIASNHAKSKLPGLVAGDMKNDPGWWLGAVSDPVLPKNAAAVGIPEGSVQNAQKRLQDQGVDGLFLLDFRKNSPASSANLHQGAVITAVNGVEVSSVSELCDVLEPASAGDNLQLKGVYTGVGSAGHKFGGSWTAELNLEGDS</sequence>
<evidence type="ECO:0000313" key="5">
    <source>
        <dbReference type="EMBL" id="MBB5926546.1"/>
    </source>
</evidence>
<dbReference type="AlphaFoldDB" id="A0A7W9PRK0"/>
<dbReference type="InterPro" id="IPR009003">
    <property type="entry name" value="Peptidase_S1_PA"/>
</dbReference>
<dbReference type="InterPro" id="IPR001478">
    <property type="entry name" value="PDZ"/>
</dbReference>
<dbReference type="GO" id="GO:0004252">
    <property type="term" value="F:serine-type endopeptidase activity"/>
    <property type="evidence" value="ECO:0007669"/>
    <property type="project" value="InterPro"/>
</dbReference>
<dbReference type="GO" id="GO:0006508">
    <property type="term" value="P:proteolysis"/>
    <property type="evidence" value="ECO:0007669"/>
    <property type="project" value="UniProtKB-KW"/>
</dbReference>